<feature type="compositionally biased region" description="Basic and acidic residues" evidence="2">
    <location>
        <begin position="287"/>
        <end position="307"/>
    </location>
</feature>
<feature type="region of interest" description="Disordered" evidence="2">
    <location>
        <begin position="467"/>
        <end position="486"/>
    </location>
</feature>
<feature type="region of interest" description="Disordered" evidence="2">
    <location>
        <begin position="281"/>
        <end position="368"/>
    </location>
</feature>
<reference evidence="4 5" key="1">
    <citation type="journal article" date="2021" name="Hortic Res">
        <title>The domestication of Cucurbita argyrosperma as revealed by the genome of its wild relative.</title>
        <authorList>
            <person name="Barrera-Redondo J."/>
            <person name="Sanchez-de la Vega G."/>
            <person name="Aguirre-Liguori J.A."/>
            <person name="Castellanos-Morales G."/>
            <person name="Gutierrez-Guerrero Y.T."/>
            <person name="Aguirre-Dugua X."/>
            <person name="Aguirre-Planter E."/>
            <person name="Tenaillon M.I."/>
            <person name="Lira-Saade R."/>
            <person name="Eguiarte L.E."/>
        </authorList>
    </citation>
    <scope>NUCLEOTIDE SEQUENCE [LARGE SCALE GENOMIC DNA]</scope>
    <source>
        <strain evidence="4">JBR-2021</strain>
    </source>
</reference>
<feature type="domain" description="RRM" evidence="3">
    <location>
        <begin position="955"/>
        <end position="1028"/>
    </location>
</feature>
<feature type="compositionally biased region" description="Low complexity" evidence="2">
    <location>
        <begin position="548"/>
        <end position="557"/>
    </location>
</feature>
<feature type="domain" description="RRM" evidence="3">
    <location>
        <begin position="755"/>
        <end position="827"/>
    </location>
</feature>
<feature type="compositionally biased region" description="Basic and acidic residues" evidence="2">
    <location>
        <begin position="321"/>
        <end position="332"/>
    </location>
</feature>
<dbReference type="PROSITE" id="PS50102">
    <property type="entry name" value="RRM"/>
    <property type="match status" value="3"/>
</dbReference>
<evidence type="ECO:0000256" key="2">
    <source>
        <dbReference type="SAM" id="MobiDB-lite"/>
    </source>
</evidence>
<protein>
    <submittedName>
        <fullName evidence="4">Flowering time control protein FPA</fullName>
    </submittedName>
</protein>
<name>A0AAV6M4L2_9ROSI</name>
<dbReference type="InterPro" id="IPR000504">
    <property type="entry name" value="RRM_dom"/>
</dbReference>
<feature type="region of interest" description="Disordered" evidence="2">
    <location>
        <begin position="545"/>
        <end position="597"/>
    </location>
</feature>
<dbReference type="SMART" id="SM00360">
    <property type="entry name" value="RRM"/>
    <property type="match status" value="3"/>
</dbReference>
<keyword evidence="5" id="KW-1185">Reference proteome</keyword>
<dbReference type="EMBL" id="JAGKQH010000017">
    <property type="protein sequence ID" value="KAG6575374.1"/>
    <property type="molecule type" value="Genomic_DNA"/>
</dbReference>
<feature type="region of interest" description="Disordered" evidence="2">
    <location>
        <begin position="1486"/>
        <end position="1557"/>
    </location>
</feature>
<organism evidence="4 5">
    <name type="scientific">Cucurbita argyrosperma subsp. sororia</name>
    <dbReference type="NCBI Taxonomy" id="37648"/>
    <lineage>
        <taxon>Eukaryota</taxon>
        <taxon>Viridiplantae</taxon>
        <taxon>Streptophyta</taxon>
        <taxon>Embryophyta</taxon>
        <taxon>Tracheophyta</taxon>
        <taxon>Spermatophyta</taxon>
        <taxon>Magnoliopsida</taxon>
        <taxon>eudicotyledons</taxon>
        <taxon>Gunneridae</taxon>
        <taxon>Pentapetalae</taxon>
        <taxon>rosids</taxon>
        <taxon>fabids</taxon>
        <taxon>Cucurbitales</taxon>
        <taxon>Cucurbitaceae</taxon>
        <taxon>Cucurbiteae</taxon>
        <taxon>Cucurbita</taxon>
    </lineage>
</organism>
<dbReference type="PANTHER" id="PTHR31928:SF4">
    <property type="entry name" value="OS08G0541500 PROTEIN"/>
    <property type="match status" value="1"/>
</dbReference>
<dbReference type="Pfam" id="PF06075">
    <property type="entry name" value="DUF936"/>
    <property type="match status" value="1"/>
</dbReference>
<gene>
    <name evidence="4" type="primary">FPA</name>
    <name evidence="4" type="ORF">SDJN03_26013</name>
</gene>
<dbReference type="InterPro" id="IPR049172">
    <property type="entry name" value="DUF6857_pln"/>
</dbReference>
<dbReference type="GO" id="GO:0003723">
    <property type="term" value="F:RNA binding"/>
    <property type="evidence" value="ECO:0007669"/>
    <property type="project" value="UniProtKB-UniRule"/>
</dbReference>
<feature type="region of interest" description="Disordered" evidence="2">
    <location>
        <begin position="122"/>
        <end position="158"/>
    </location>
</feature>
<keyword evidence="1" id="KW-0694">RNA-binding</keyword>
<dbReference type="Pfam" id="PF07744">
    <property type="entry name" value="SPOC"/>
    <property type="match status" value="1"/>
</dbReference>
<feature type="region of interest" description="Disordered" evidence="2">
    <location>
        <begin position="1174"/>
        <end position="1199"/>
    </location>
</feature>
<sequence length="1739" mass="189812">MANLVPGVLLKLLQHMNTDVKVAGEHRSALLQVVSIVPALAGGDLSPNQGFYLKVSDSSHATYVSLPDEHGELILSDNIQLGQFIHIERLEAASPVPILHGVRPVPGRHPCVGTPEDIVATHSPGFLNNNPDLKPMDKLKPTPKVGIGVSGEKEKSVAERLNGNAKEDKIEKRASLLCRSKSQLSSKLTVNIDVKKKPLRSMPSSPTSCYSLPSSFEKFSNSIKQQGKVKPLANVTTKVGAVEKNSIRSASPVAKKMGMGHQIQHLVRGIEVGAKGLRKSWEGNNMETKRRDNSILRASKLDAKPEARVTTPGRSTLSDKVAAKSSKDDSSKKNAANGALDNEERSNRKKSSNGKKSSSSDAVGFPGNLVKVPLSHRRLTEGSVSWGSLPSSLAKLGKEVMRHRDAAQTAAIEAMQEASAAESLLRCLSIFSELNSTAKEDNPQPAVEQFLTLHASLTNAHMVAESLSKTTPSGSTNETEETASEEPMKVTLMARRQASAWVQAALATNLSSFAVYSRDPPSTLNPTLHLSQNQKNTSANHPIVVLDNSSKNSSSKSQGKIRQMISAKPVGSGNPSRTKEGATTLGQKVQPQPPAEWIRGNGVDEAVELGETLRVQSQDWFLRFMERFLDAGVDTAALSDNGQVAGILTQLKSVNDWLDGIACCSKDEEDTAHIQTETIDRLRKKIYEYLLMHVESAAAALGGGSQPVPQQIEATETKARSIRIWVCSVQDYTYIQLYIQLLTQRDSDVAEMSSNSLWVGNLSMDVTDADLMNLFAQFGALDSVTSYSSRSFAFIYFKHMEDAQAAKDALQGFFLRGSSIKIEFARPAKPCRNLWVGGISPAVSREQLEEEFSKFGKIDEFKFLRDRNTAFIEYVRLEDASQALRIMNGKRIGGDQIRVDFLRSQPMRRDQWPDTRDGHGQLQGRNVGMGDFQSGYKRPLHAQSSELRRDGPPSKVLWIGYPPSVQIDEQMLHNAMILFGEIDRITSFHSRHFAFVEFRSVDEARRAKEGLQGRLFNDPRITIMFSNSDPAPVKENLGFYPGGKETRPDMFFNEHQIRPPQMDLLGHPHPMVQNKFPGPLPSSGILGQNTAVRPPPFGPPQGISGPPDFNDLVTSHSFQDANSKNMIGPNWRRQSPPTPGILSSPATGIRPPPPVRSTPSTWDALDVNQFHRDSKRSRIDGPTSLDDAAFPPRKMDNRSMGFDQQYGVRPISDGGSSLPYANAPAKTPAIPIVARAPVSGRGQSHAENDFVWRGIIAKGGTPVCHARCVPIGEGIGSELPEVVNCSARTGLDQLTKHYAEATGFDIVFFLPDSEDDFASYTEFLRYLGAKDRAGVAKFDDGTTMFLVPPSEFLRKVLKVSGPERLYGLVLKFPQVSISEPTHQQSYLPMPTSEYGERQQVLSSQTEYGSVPSKQEQLPMDYNRVLHDEIKEPPKTLLPASEPSAVQPLPQEYVANNNTAAISQAGLTLTPELIATLVSLLPGKSQSSSLESAKQPAASPQPPVTPVVSNKGATSEGWMVGHQSSDQTGQPFQQMGNHYNPQSHSLSQFQPYPPLPQTPNQLAPQATGTTQIQEAAVSLPQQQQQQQQLPIPYRPLSTYSAPPENAQASGLPLVNPQYHHDNSQISQRGYGSVNGVDTSGYGAPVMQQSANTVTLSNQGQGSTTQSQPITQLASDRVNSEPPYQMQHLQSANLGTGTGSSDAEAGKDQRYRSTLQFAANLLLQIQQQQQQKQAGWGSGNQ</sequence>
<accession>A0AAV6M4L2</accession>
<feature type="domain" description="RRM" evidence="3">
    <location>
        <begin position="832"/>
        <end position="904"/>
    </location>
</feature>
<comment type="caution">
    <text evidence="4">The sequence shown here is derived from an EMBL/GenBank/DDBJ whole genome shotgun (WGS) entry which is preliminary data.</text>
</comment>
<dbReference type="Proteomes" id="UP000685013">
    <property type="component" value="Chromosome 17"/>
</dbReference>
<dbReference type="InterPro" id="IPR012921">
    <property type="entry name" value="SPOC_C"/>
</dbReference>
<dbReference type="PANTHER" id="PTHR31928">
    <property type="entry name" value="EXPRESSED PROTEIN"/>
    <property type="match status" value="1"/>
</dbReference>
<evidence type="ECO:0000259" key="3">
    <source>
        <dbReference type="PROSITE" id="PS50102"/>
    </source>
</evidence>
<evidence type="ECO:0000313" key="4">
    <source>
        <dbReference type="EMBL" id="KAG6575374.1"/>
    </source>
</evidence>
<dbReference type="CDD" id="cd00590">
    <property type="entry name" value="RRM_SF"/>
    <property type="match status" value="3"/>
</dbReference>
<feature type="non-terminal residue" evidence="4">
    <location>
        <position position="1"/>
    </location>
</feature>
<feature type="compositionally biased region" description="Polar residues" evidence="2">
    <location>
        <begin position="1521"/>
        <end position="1549"/>
    </location>
</feature>
<dbReference type="InterPro" id="IPR048297">
    <property type="entry name" value="DUF936_dom_pln"/>
</dbReference>
<dbReference type="Pfam" id="PF00076">
    <property type="entry name" value="RRM_1"/>
    <property type="match status" value="3"/>
</dbReference>
<dbReference type="InterPro" id="IPR010341">
    <property type="entry name" value="DUF936_pln"/>
</dbReference>
<proteinExistence type="predicted"/>
<dbReference type="Pfam" id="PF21647">
    <property type="entry name" value="DUF6857"/>
    <property type="match status" value="1"/>
</dbReference>
<evidence type="ECO:0000313" key="5">
    <source>
        <dbReference type="Proteomes" id="UP000685013"/>
    </source>
</evidence>
<dbReference type="FunFam" id="3.30.70.330:FF:000415">
    <property type="entry name" value="Flowering time control protein FPA"/>
    <property type="match status" value="1"/>
</dbReference>
<evidence type="ECO:0000256" key="1">
    <source>
        <dbReference type="PROSITE-ProRule" id="PRU00176"/>
    </source>
</evidence>